<protein>
    <submittedName>
        <fullName evidence="2">Uncharacterized protein</fullName>
    </submittedName>
</protein>
<feature type="region of interest" description="Disordered" evidence="1">
    <location>
        <begin position="119"/>
        <end position="148"/>
    </location>
</feature>
<dbReference type="AlphaFoldDB" id="A0A6A6HI11"/>
<reference evidence="2" key="1">
    <citation type="journal article" date="2020" name="Stud. Mycol.">
        <title>101 Dothideomycetes genomes: a test case for predicting lifestyles and emergence of pathogens.</title>
        <authorList>
            <person name="Haridas S."/>
            <person name="Albert R."/>
            <person name="Binder M."/>
            <person name="Bloem J."/>
            <person name="Labutti K."/>
            <person name="Salamov A."/>
            <person name="Andreopoulos B."/>
            <person name="Baker S."/>
            <person name="Barry K."/>
            <person name="Bills G."/>
            <person name="Bluhm B."/>
            <person name="Cannon C."/>
            <person name="Castanera R."/>
            <person name="Culley D."/>
            <person name="Daum C."/>
            <person name="Ezra D."/>
            <person name="Gonzalez J."/>
            <person name="Henrissat B."/>
            <person name="Kuo A."/>
            <person name="Liang C."/>
            <person name="Lipzen A."/>
            <person name="Lutzoni F."/>
            <person name="Magnuson J."/>
            <person name="Mondo S."/>
            <person name="Nolan M."/>
            <person name="Ohm R."/>
            <person name="Pangilinan J."/>
            <person name="Park H.-J."/>
            <person name="Ramirez L."/>
            <person name="Alfaro M."/>
            <person name="Sun H."/>
            <person name="Tritt A."/>
            <person name="Yoshinaga Y."/>
            <person name="Zwiers L.-H."/>
            <person name="Turgeon B."/>
            <person name="Goodwin S."/>
            <person name="Spatafora J."/>
            <person name="Crous P."/>
            <person name="Grigoriev I."/>
        </authorList>
    </citation>
    <scope>NUCLEOTIDE SEQUENCE</scope>
    <source>
        <strain evidence="2">Tuck. ex Michener</strain>
    </source>
</reference>
<sequence>MTESEDYEACLKVEKPVDKIRRFRDTQQITTKDGSVKNSGPSGCWHVVWLSRTATHPRMNACGSETNGFVSVPDSQVGSHGKKNLYCMMPADWCLYVLKWDQGPELICTQPKCQTKVPLSQSQSKSLRSAQTQKGPKKAQHHPSLDSTVPYLSFPPRLLRHSRSPCLQEPVGVRGLEPW</sequence>
<feature type="compositionally biased region" description="Polar residues" evidence="1">
    <location>
        <begin position="119"/>
        <end position="134"/>
    </location>
</feature>
<evidence type="ECO:0000313" key="3">
    <source>
        <dbReference type="Proteomes" id="UP000800092"/>
    </source>
</evidence>
<gene>
    <name evidence="2" type="ORF">EV356DRAFT_27725</name>
</gene>
<dbReference type="Proteomes" id="UP000800092">
    <property type="component" value="Unassembled WGS sequence"/>
</dbReference>
<evidence type="ECO:0000256" key="1">
    <source>
        <dbReference type="SAM" id="MobiDB-lite"/>
    </source>
</evidence>
<proteinExistence type="predicted"/>
<organism evidence="2 3">
    <name type="scientific">Viridothelium virens</name>
    <name type="common">Speckled blister lichen</name>
    <name type="synonym">Trypethelium virens</name>
    <dbReference type="NCBI Taxonomy" id="1048519"/>
    <lineage>
        <taxon>Eukaryota</taxon>
        <taxon>Fungi</taxon>
        <taxon>Dikarya</taxon>
        <taxon>Ascomycota</taxon>
        <taxon>Pezizomycotina</taxon>
        <taxon>Dothideomycetes</taxon>
        <taxon>Dothideomycetes incertae sedis</taxon>
        <taxon>Trypetheliales</taxon>
        <taxon>Trypetheliaceae</taxon>
        <taxon>Viridothelium</taxon>
    </lineage>
</organism>
<keyword evidence="3" id="KW-1185">Reference proteome</keyword>
<evidence type="ECO:0000313" key="2">
    <source>
        <dbReference type="EMBL" id="KAF2237173.1"/>
    </source>
</evidence>
<dbReference type="EMBL" id="ML991781">
    <property type="protein sequence ID" value="KAF2237173.1"/>
    <property type="molecule type" value="Genomic_DNA"/>
</dbReference>
<name>A0A6A6HI11_VIRVR</name>
<accession>A0A6A6HI11</accession>